<dbReference type="Proteomes" id="UP000248039">
    <property type="component" value="Unassembled WGS sequence"/>
</dbReference>
<sequence>METLVPQPPLDDRPPVRPAAPRLRADATRNRERILAAARELFVEVGVDVPMDEIARRAGVGNATVYRNFPDRAALAQQVALSVLDRILVRAREAQFEPDAFAALCRFVHAAADERVGALCTLLSEHVALHADDELFAVKTLLDGAVQSLMDRAQQAGTMRTDVAPGDVFVALARLTRPLPGSQCLAHDESMFVHRHLALFLDGLRAAGCSELPGRPITLEELRRP</sequence>
<dbReference type="SUPFAM" id="SSF46689">
    <property type="entry name" value="Homeodomain-like"/>
    <property type="match status" value="1"/>
</dbReference>
<dbReference type="EMBL" id="PYBW01000038">
    <property type="protein sequence ID" value="PYC80837.1"/>
    <property type="molecule type" value="Genomic_DNA"/>
</dbReference>
<evidence type="ECO:0000256" key="1">
    <source>
        <dbReference type="ARBA" id="ARBA00023015"/>
    </source>
</evidence>
<keyword evidence="1" id="KW-0805">Transcription regulation</keyword>
<dbReference type="AlphaFoldDB" id="A0A2V4NW28"/>
<evidence type="ECO:0000313" key="8">
    <source>
        <dbReference type="Proteomes" id="UP000248039"/>
    </source>
</evidence>
<dbReference type="SUPFAM" id="SSF48498">
    <property type="entry name" value="Tetracyclin repressor-like, C-terminal domain"/>
    <property type="match status" value="1"/>
</dbReference>
<evidence type="ECO:0000256" key="5">
    <source>
        <dbReference type="SAM" id="MobiDB-lite"/>
    </source>
</evidence>
<comment type="caution">
    <text evidence="7">The sequence shown here is derived from an EMBL/GenBank/DDBJ whole genome shotgun (WGS) entry which is preliminary data.</text>
</comment>
<dbReference type="InterPro" id="IPR009057">
    <property type="entry name" value="Homeodomain-like_sf"/>
</dbReference>
<dbReference type="PROSITE" id="PS50977">
    <property type="entry name" value="HTH_TETR_2"/>
    <property type="match status" value="1"/>
</dbReference>
<dbReference type="PRINTS" id="PR00455">
    <property type="entry name" value="HTHTETR"/>
</dbReference>
<dbReference type="PANTHER" id="PTHR30055">
    <property type="entry name" value="HTH-TYPE TRANSCRIPTIONAL REGULATOR RUTR"/>
    <property type="match status" value="1"/>
</dbReference>
<feature type="region of interest" description="Disordered" evidence="5">
    <location>
        <begin position="1"/>
        <end position="24"/>
    </location>
</feature>
<protein>
    <submittedName>
        <fullName evidence="7">TetR family transcriptional regulator</fullName>
    </submittedName>
</protein>
<dbReference type="OrthoDB" id="3192968at2"/>
<evidence type="ECO:0000256" key="2">
    <source>
        <dbReference type="ARBA" id="ARBA00023125"/>
    </source>
</evidence>
<keyword evidence="3" id="KW-0804">Transcription</keyword>
<dbReference type="PANTHER" id="PTHR30055:SF234">
    <property type="entry name" value="HTH-TYPE TRANSCRIPTIONAL REGULATOR BETI"/>
    <property type="match status" value="1"/>
</dbReference>
<accession>A0A2V4NW28</accession>
<keyword evidence="8" id="KW-1185">Reference proteome</keyword>
<reference evidence="7 8" key="1">
    <citation type="submission" date="2018-03" db="EMBL/GenBank/DDBJ databases">
        <title>Bioinformatic expansion and discovery of thiopeptide antibiotics.</title>
        <authorList>
            <person name="Schwalen C.J."/>
            <person name="Hudson G.A."/>
            <person name="Mitchell D.A."/>
        </authorList>
    </citation>
    <scope>NUCLEOTIDE SEQUENCE [LARGE SCALE GENOMIC DNA]</scope>
    <source>
        <strain evidence="7 8">ATCC 21389</strain>
    </source>
</reference>
<dbReference type="InterPro" id="IPR050109">
    <property type="entry name" value="HTH-type_TetR-like_transc_reg"/>
</dbReference>
<feature type="DNA-binding region" description="H-T-H motif" evidence="4">
    <location>
        <begin position="50"/>
        <end position="69"/>
    </location>
</feature>
<dbReference type="InterPro" id="IPR001647">
    <property type="entry name" value="HTH_TetR"/>
</dbReference>
<dbReference type="GO" id="GO:0000976">
    <property type="term" value="F:transcription cis-regulatory region binding"/>
    <property type="evidence" value="ECO:0007669"/>
    <property type="project" value="TreeGrafter"/>
</dbReference>
<evidence type="ECO:0000256" key="3">
    <source>
        <dbReference type="ARBA" id="ARBA00023163"/>
    </source>
</evidence>
<proteinExistence type="predicted"/>
<dbReference type="GO" id="GO:0003700">
    <property type="term" value="F:DNA-binding transcription factor activity"/>
    <property type="evidence" value="ECO:0007669"/>
    <property type="project" value="TreeGrafter"/>
</dbReference>
<keyword evidence="2 4" id="KW-0238">DNA-binding</keyword>
<feature type="domain" description="HTH tetR-type" evidence="6">
    <location>
        <begin position="28"/>
        <end position="87"/>
    </location>
</feature>
<dbReference type="RefSeq" id="WP_110668594.1">
    <property type="nucleotide sequence ID" value="NZ_PYBW01000038.1"/>
</dbReference>
<organism evidence="7 8">
    <name type="scientific">Streptomyces tateyamensis</name>
    <dbReference type="NCBI Taxonomy" id="565073"/>
    <lineage>
        <taxon>Bacteria</taxon>
        <taxon>Bacillati</taxon>
        <taxon>Actinomycetota</taxon>
        <taxon>Actinomycetes</taxon>
        <taxon>Kitasatosporales</taxon>
        <taxon>Streptomycetaceae</taxon>
        <taxon>Streptomyces</taxon>
    </lineage>
</organism>
<evidence type="ECO:0000256" key="4">
    <source>
        <dbReference type="PROSITE-ProRule" id="PRU00335"/>
    </source>
</evidence>
<dbReference type="Pfam" id="PF21597">
    <property type="entry name" value="TetR_C_43"/>
    <property type="match status" value="1"/>
</dbReference>
<dbReference type="Gene3D" id="1.10.357.10">
    <property type="entry name" value="Tetracycline Repressor, domain 2"/>
    <property type="match status" value="1"/>
</dbReference>
<evidence type="ECO:0000313" key="7">
    <source>
        <dbReference type="EMBL" id="PYC80837.1"/>
    </source>
</evidence>
<dbReference type="Pfam" id="PF00440">
    <property type="entry name" value="TetR_N"/>
    <property type="match status" value="1"/>
</dbReference>
<gene>
    <name evidence="7" type="ORF">C7C46_11860</name>
</gene>
<evidence type="ECO:0000259" key="6">
    <source>
        <dbReference type="PROSITE" id="PS50977"/>
    </source>
</evidence>
<name>A0A2V4NW28_9ACTN</name>
<dbReference type="InterPro" id="IPR036271">
    <property type="entry name" value="Tet_transcr_reg_TetR-rel_C_sf"/>
</dbReference>
<dbReference type="InterPro" id="IPR049445">
    <property type="entry name" value="TetR_SbtR-like_C"/>
</dbReference>